<proteinExistence type="predicted"/>
<dbReference type="AlphaFoldDB" id="A0A6S8QU26"/>
<name>A0A6S8QU26_9STRA</name>
<organism evidence="1">
    <name type="scientific">Ditylum brightwellii</name>
    <dbReference type="NCBI Taxonomy" id="49249"/>
    <lineage>
        <taxon>Eukaryota</taxon>
        <taxon>Sar</taxon>
        <taxon>Stramenopiles</taxon>
        <taxon>Ochrophyta</taxon>
        <taxon>Bacillariophyta</taxon>
        <taxon>Mediophyceae</taxon>
        <taxon>Lithodesmiophycidae</taxon>
        <taxon>Lithodesmiales</taxon>
        <taxon>Lithodesmiaceae</taxon>
        <taxon>Ditylum</taxon>
    </lineage>
</organism>
<reference evidence="1" key="1">
    <citation type="submission" date="2021-01" db="EMBL/GenBank/DDBJ databases">
        <authorList>
            <person name="Corre E."/>
            <person name="Pelletier E."/>
            <person name="Niang G."/>
            <person name="Scheremetjew M."/>
            <person name="Finn R."/>
            <person name="Kale V."/>
            <person name="Holt S."/>
            <person name="Cochrane G."/>
            <person name="Meng A."/>
            <person name="Brown T."/>
            <person name="Cohen L."/>
        </authorList>
    </citation>
    <scope>NUCLEOTIDE SEQUENCE</scope>
    <source>
        <strain evidence="1">GSO104</strain>
    </source>
</reference>
<sequence length="120" mass="13506">MSFLCSSLNKYKICKERISYSLKVLCVTISRNEKITSHFQICSFFGRATRTFSKKYSSHSSVGNIYHPFCGFSDGGVSALQALSCPGRFLWFSASALNHRKRARAAIPFSVHQHSQLFAN</sequence>
<accession>A0A6S8QU26</accession>
<evidence type="ECO:0000313" key="1">
    <source>
        <dbReference type="EMBL" id="CAE4639490.1"/>
    </source>
</evidence>
<dbReference type="EMBL" id="HBNS01041018">
    <property type="protein sequence ID" value="CAE4639490.1"/>
    <property type="molecule type" value="Transcribed_RNA"/>
</dbReference>
<protein>
    <submittedName>
        <fullName evidence="1">Uncharacterized protein</fullName>
    </submittedName>
</protein>
<gene>
    <name evidence="1" type="ORF">DBRI00130_LOCUS31930</name>
</gene>